<accession>A0A0A9F2G2</accession>
<proteinExistence type="predicted"/>
<reference evidence="1" key="1">
    <citation type="submission" date="2014-09" db="EMBL/GenBank/DDBJ databases">
        <authorList>
            <person name="Magalhaes I.L.F."/>
            <person name="Oliveira U."/>
            <person name="Santos F.R."/>
            <person name="Vidigal T.H.D.A."/>
            <person name="Brescovit A.D."/>
            <person name="Santos A.J."/>
        </authorList>
    </citation>
    <scope>NUCLEOTIDE SEQUENCE</scope>
    <source>
        <tissue evidence="1">Shoot tissue taken approximately 20 cm above the soil surface</tissue>
    </source>
</reference>
<reference evidence="1" key="2">
    <citation type="journal article" date="2015" name="Data Brief">
        <title>Shoot transcriptome of the giant reed, Arundo donax.</title>
        <authorList>
            <person name="Barrero R.A."/>
            <person name="Guerrero F.D."/>
            <person name="Moolhuijzen P."/>
            <person name="Goolsby J.A."/>
            <person name="Tidwell J."/>
            <person name="Bellgard S.E."/>
            <person name="Bellgard M.I."/>
        </authorList>
    </citation>
    <scope>NUCLEOTIDE SEQUENCE</scope>
    <source>
        <tissue evidence="1">Shoot tissue taken approximately 20 cm above the soil surface</tissue>
    </source>
</reference>
<evidence type="ECO:0000313" key="1">
    <source>
        <dbReference type="EMBL" id="JAE06512.1"/>
    </source>
</evidence>
<dbReference type="AlphaFoldDB" id="A0A0A9F2G2"/>
<name>A0A0A9F2G2_ARUDO</name>
<organism evidence="1">
    <name type="scientific">Arundo donax</name>
    <name type="common">Giant reed</name>
    <name type="synonym">Donax arundinaceus</name>
    <dbReference type="NCBI Taxonomy" id="35708"/>
    <lineage>
        <taxon>Eukaryota</taxon>
        <taxon>Viridiplantae</taxon>
        <taxon>Streptophyta</taxon>
        <taxon>Embryophyta</taxon>
        <taxon>Tracheophyta</taxon>
        <taxon>Spermatophyta</taxon>
        <taxon>Magnoliopsida</taxon>
        <taxon>Liliopsida</taxon>
        <taxon>Poales</taxon>
        <taxon>Poaceae</taxon>
        <taxon>PACMAD clade</taxon>
        <taxon>Arundinoideae</taxon>
        <taxon>Arundineae</taxon>
        <taxon>Arundo</taxon>
    </lineage>
</organism>
<dbReference type="EMBL" id="GBRH01191384">
    <property type="protein sequence ID" value="JAE06512.1"/>
    <property type="molecule type" value="Transcribed_RNA"/>
</dbReference>
<sequence>MCSIMGKMLLDKQITTAMHGDKLELTSLRFITRAQIYRTREHNTESDPIKRKLHI</sequence>
<protein>
    <submittedName>
        <fullName evidence="1">Uncharacterized protein</fullName>
    </submittedName>
</protein>